<dbReference type="KEGG" id="salm:D0Y50_13190"/>
<reference evidence="2 3" key="1">
    <citation type="submission" date="2018-08" db="EMBL/GenBank/DDBJ databases">
        <title>Salinimonas sediminis sp. nov., a piezophilic bacterium isolated from a deep-sea sediment sample from the New Britain Trench.</title>
        <authorList>
            <person name="Cao J."/>
        </authorList>
    </citation>
    <scope>NUCLEOTIDE SEQUENCE [LARGE SCALE GENOMIC DNA]</scope>
    <source>
        <strain evidence="2 3">N102</strain>
    </source>
</reference>
<dbReference type="RefSeq" id="WP_108566036.1">
    <property type="nucleotide sequence ID" value="NZ_CP031769.1"/>
</dbReference>
<evidence type="ECO:0000313" key="3">
    <source>
        <dbReference type="Proteomes" id="UP000262073"/>
    </source>
</evidence>
<evidence type="ECO:0000256" key="1">
    <source>
        <dbReference type="SAM" id="Phobius"/>
    </source>
</evidence>
<keyword evidence="1" id="KW-1133">Transmembrane helix</keyword>
<keyword evidence="3" id="KW-1185">Reference proteome</keyword>
<evidence type="ECO:0000313" key="2">
    <source>
        <dbReference type="EMBL" id="AXR07220.1"/>
    </source>
</evidence>
<feature type="transmembrane region" description="Helical" evidence="1">
    <location>
        <begin position="6"/>
        <end position="27"/>
    </location>
</feature>
<dbReference type="AlphaFoldDB" id="A0A346NNW3"/>
<sequence>MKHQAGLGLVECLIASTLLISGAMMIMTLQLQSREQLAVQETQRFLTHQQDQLQTRLQQVLQVLPRLSGSTDLADELAEQIAPLNREVVRNAVAITANVTFSIEYWAFSIEADNAAQRPALAATGNGISLHCTYSATTASTYQTSRVSFVQSHHGSPPYADQLKLNTLRVDTW</sequence>
<accession>A0A346NNW3</accession>
<gene>
    <name evidence="2" type="ORF">D0Y50_13190</name>
</gene>
<dbReference type="Proteomes" id="UP000262073">
    <property type="component" value="Chromosome"/>
</dbReference>
<protein>
    <submittedName>
        <fullName evidence="2">Uncharacterized protein</fullName>
    </submittedName>
</protein>
<proteinExistence type="predicted"/>
<organism evidence="2 3">
    <name type="scientific">Salinimonas sediminis</name>
    <dbReference type="NCBI Taxonomy" id="2303538"/>
    <lineage>
        <taxon>Bacteria</taxon>
        <taxon>Pseudomonadati</taxon>
        <taxon>Pseudomonadota</taxon>
        <taxon>Gammaproteobacteria</taxon>
        <taxon>Alteromonadales</taxon>
        <taxon>Alteromonadaceae</taxon>
        <taxon>Alteromonas/Salinimonas group</taxon>
        <taxon>Salinimonas</taxon>
    </lineage>
</organism>
<dbReference type="EMBL" id="CP031769">
    <property type="protein sequence ID" value="AXR07220.1"/>
    <property type="molecule type" value="Genomic_DNA"/>
</dbReference>
<keyword evidence="1" id="KW-0472">Membrane</keyword>
<keyword evidence="1" id="KW-0812">Transmembrane</keyword>
<name>A0A346NNW3_9ALTE</name>